<accession>A0ABS9PB79</accession>
<dbReference type="InterPro" id="IPR007446">
    <property type="entry name" value="PilP"/>
</dbReference>
<dbReference type="PROSITE" id="PS51257">
    <property type="entry name" value="PROKAR_LIPOPROTEIN"/>
    <property type="match status" value="1"/>
</dbReference>
<dbReference type="Gene3D" id="2.30.30.830">
    <property type="match status" value="1"/>
</dbReference>
<comment type="caution">
    <text evidence="2">The sequence shown here is derived from an EMBL/GenBank/DDBJ whole genome shotgun (WGS) entry which is preliminary data.</text>
</comment>
<feature type="region of interest" description="Disordered" evidence="1">
    <location>
        <begin position="38"/>
        <end position="94"/>
    </location>
</feature>
<gene>
    <name evidence="2" type="ORF">HOP52_11505</name>
</gene>
<evidence type="ECO:0000256" key="1">
    <source>
        <dbReference type="SAM" id="MobiDB-lite"/>
    </source>
</evidence>
<evidence type="ECO:0000313" key="2">
    <source>
        <dbReference type="EMBL" id="MCG6658380.1"/>
    </source>
</evidence>
<dbReference type="Pfam" id="PF04351">
    <property type="entry name" value="PilP"/>
    <property type="match status" value="1"/>
</dbReference>
<name>A0ABS9PB79_9GAMM</name>
<protein>
    <submittedName>
        <fullName evidence="2">Pilus assembly protein PilP</fullName>
    </submittedName>
</protein>
<organism evidence="2 3">
    <name type="scientific">Billgrantia campisalis</name>
    <dbReference type="NCBI Taxonomy" id="74661"/>
    <lineage>
        <taxon>Bacteria</taxon>
        <taxon>Pseudomonadati</taxon>
        <taxon>Pseudomonadota</taxon>
        <taxon>Gammaproteobacteria</taxon>
        <taxon>Oceanospirillales</taxon>
        <taxon>Halomonadaceae</taxon>
        <taxon>Billgrantia</taxon>
    </lineage>
</organism>
<dbReference type="Proteomes" id="UP000814385">
    <property type="component" value="Unassembled WGS sequence"/>
</dbReference>
<keyword evidence="3" id="KW-1185">Reference proteome</keyword>
<dbReference type="PIRSF" id="PIRSF016481">
    <property type="entry name" value="Pilus_assembly_PilP"/>
    <property type="match status" value="1"/>
</dbReference>
<evidence type="ECO:0000313" key="3">
    <source>
        <dbReference type="Proteomes" id="UP000814385"/>
    </source>
</evidence>
<sequence>MASRRPWAGLFGVGLLALAGCVDPQLDELDRELAAIRTDPGAAPRLELPEVPSYEATPYREDDSRSPFVPRQQADERRSQAFSGELAPDPERPREPLERFALGELELVGILTVGGQPSALVRSPDGQVHRLQVGNRLGENRGRIVSITQSTVELVETVMQREGWVEQRRRLTLSE</sequence>
<proteinExistence type="predicted"/>
<dbReference type="EMBL" id="JABFUC010000008">
    <property type="protein sequence ID" value="MCG6658380.1"/>
    <property type="molecule type" value="Genomic_DNA"/>
</dbReference>
<reference evidence="2 3" key="1">
    <citation type="submission" date="2020-05" db="EMBL/GenBank/DDBJ databases">
        <title>Comparative genomic analysis of denitrifying bacteria from Halomonas genus.</title>
        <authorList>
            <person name="Wang L."/>
            <person name="Shao Z."/>
        </authorList>
    </citation>
    <scope>NUCLEOTIDE SEQUENCE [LARGE SCALE GENOMIC DNA]</scope>
    <source>
        <strain evidence="2 3">A4</strain>
    </source>
</reference>